<keyword evidence="3" id="KW-1185">Reference proteome</keyword>
<dbReference type="Proteomes" id="UP001055219">
    <property type="component" value="Unassembled WGS sequence"/>
</dbReference>
<dbReference type="GO" id="GO:0015937">
    <property type="term" value="P:coenzyme A biosynthetic process"/>
    <property type="evidence" value="ECO:0007669"/>
    <property type="project" value="TreeGrafter"/>
</dbReference>
<reference evidence="2" key="1">
    <citation type="journal article" date="2021" name="J Fungi (Basel)">
        <title>Genomic and Metabolomic Analyses of the Marine Fungus Emericellopsis cladophorae: Insights into Saltwater Adaptability Mechanisms and Its Biosynthetic Potential.</title>
        <authorList>
            <person name="Goncalves M.F.M."/>
            <person name="Hilario S."/>
            <person name="Van de Peer Y."/>
            <person name="Esteves A.C."/>
            <person name="Alves A."/>
        </authorList>
    </citation>
    <scope>NUCLEOTIDE SEQUENCE</scope>
    <source>
        <strain evidence="2">MUM 19.33</strain>
    </source>
</reference>
<dbReference type="GeneID" id="75830529"/>
<dbReference type="InterPro" id="IPR014729">
    <property type="entry name" value="Rossmann-like_a/b/a_fold"/>
</dbReference>
<evidence type="ECO:0008006" key="4">
    <source>
        <dbReference type="Google" id="ProtNLM"/>
    </source>
</evidence>
<comment type="caution">
    <text evidence="2">The sequence shown here is derived from an EMBL/GenBank/DDBJ whole genome shotgun (WGS) entry which is preliminary data.</text>
</comment>
<dbReference type="PANTHER" id="PTHR10695:SF46">
    <property type="entry name" value="BIFUNCTIONAL COENZYME A SYNTHASE-RELATED"/>
    <property type="match status" value="1"/>
</dbReference>
<dbReference type="PANTHER" id="PTHR10695">
    <property type="entry name" value="DEPHOSPHO-COA KINASE-RELATED"/>
    <property type="match status" value="1"/>
</dbReference>
<dbReference type="OrthoDB" id="330671at2759"/>
<proteinExistence type="predicted"/>
<protein>
    <recommendedName>
        <fullName evidence="4">Cytidyltransferase-like domain-containing protein</fullName>
    </recommendedName>
</protein>
<evidence type="ECO:0000256" key="1">
    <source>
        <dbReference type="SAM" id="MobiDB-lite"/>
    </source>
</evidence>
<dbReference type="GO" id="GO:0004140">
    <property type="term" value="F:dephospho-CoA kinase activity"/>
    <property type="evidence" value="ECO:0007669"/>
    <property type="project" value="TreeGrafter"/>
</dbReference>
<dbReference type="Gene3D" id="3.40.50.620">
    <property type="entry name" value="HUPs"/>
    <property type="match status" value="1"/>
</dbReference>
<feature type="region of interest" description="Disordered" evidence="1">
    <location>
        <begin position="367"/>
        <end position="386"/>
    </location>
</feature>
<gene>
    <name evidence="2" type="ORF">J7T54_004039</name>
</gene>
<organism evidence="2 3">
    <name type="scientific">Emericellopsis cladophorae</name>
    <dbReference type="NCBI Taxonomy" id="2686198"/>
    <lineage>
        <taxon>Eukaryota</taxon>
        <taxon>Fungi</taxon>
        <taxon>Dikarya</taxon>
        <taxon>Ascomycota</taxon>
        <taxon>Pezizomycotina</taxon>
        <taxon>Sordariomycetes</taxon>
        <taxon>Hypocreomycetidae</taxon>
        <taxon>Hypocreales</taxon>
        <taxon>Bionectriaceae</taxon>
        <taxon>Emericellopsis</taxon>
    </lineage>
</organism>
<dbReference type="AlphaFoldDB" id="A0A9Q0BDX5"/>
<reference evidence="2" key="2">
    <citation type="submission" date="2022-07" db="EMBL/GenBank/DDBJ databases">
        <authorList>
            <person name="Goncalves M.F.M."/>
            <person name="Hilario S."/>
            <person name="Van De Peer Y."/>
            <person name="Esteves A.C."/>
            <person name="Alves A."/>
        </authorList>
    </citation>
    <scope>NUCLEOTIDE SEQUENCE</scope>
    <source>
        <strain evidence="2">MUM 19.33</strain>
    </source>
</reference>
<sequence length="386" mass="41726">MSIHPVKGVTMATCIKNRSILVLASPPSPAERSAIRGAFHDSISATLTQLTPGSSLLVAVAAPFLPPDWSRLQSLLAKLYSLVALIQADHDNPADVNVLLVDHAPGREYTCDRSNSDNDSCIVNLGALASLPVKWSRIFHASTEASIAALQTFLSVHERSTAILRDQIIAVPGGVSMIQGQKPASGSRRFARVIIGGTFDHFHLGHKLLLQASTFLLSIPFSAQSPAMFTIGITGDALLNNKRYASEIEPWSVRAQAVTDFVGSLLLETPSIISSSTTELITSLVGGRLQVRCTEILDAYGPTTRERDLGALVVSGETRSGGKAVNDKRRETGWHELEVFEIDVLHATEQEEGSIDGNYAAKISSTDYRRQQAEARSREKRVSYAV</sequence>
<evidence type="ECO:0000313" key="3">
    <source>
        <dbReference type="Proteomes" id="UP001055219"/>
    </source>
</evidence>
<evidence type="ECO:0000313" key="2">
    <source>
        <dbReference type="EMBL" id="KAI6781266.1"/>
    </source>
</evidence>
<dbReference type="RefSeq" id="XP_051362122.1">
    <property type="nucleotide sequence ID" value="XM_051506556.1"/>
</dbReference>
<name>A0A9Q0BDX5_9HYPO</name>
<dbReference type="SUPFAM" id="SSF52374">
    <property type="entry name" value="Nucleotidylyl transferase"/>
    <property type="match status" value="1"/>
</dbReference>
<accession>A0A9Q0BDX5</accession>
<dbReference type="EMBL" id="JAGIXG020000023">
    <property type="protein sequence ID" value="KAI6781266.1"/>
    <property type="molecule type" value="Genomic_DNA"/>
</dbReference>